<dbReference type="PANTHER" id="PTHR46641">
    <property type="entry name" value="FMRFAMIDE RECEPTOR-RELATED"/>
    <property type="match status" value="1"/>
</dbReference>
<evidence type="ECO:0000259" key="7">
    <source>
        <dbReference type="PROSITE" id="PS50262"/>
    </source>
</evidence>
<comment type="caution">
    <text evidence="8">The sequence shown here is derived from an EMBL/GenBank/DDBJ whole genome shotgun (WGS) entry which is preliminary data.</text>
</comment>
<sequence>MIEKNFGLVKNATNGIRSSQIDDALSGKGSLIIGFSGLLMVCVGILTNSLNLIVLSRKTMKSTTNKYLSTLAVCDLFVLVFSQLSVSNNFIYYLKDSSDLYISLIINEHSDHNSSQTAEYSIHEQIIKIYHKWAFYIYPKLYPYVYPVAIMFQVCTVLINLGMSTDRFVAIHFPLKSLNFCTIKCAKRVILYIFIFSFLYSLPRFFEYYVHVEQVAMSNETFTIVYNDFTTMGQSSTFRTIIYVYMYILFQSVVPLVLLSFINLALLVSLKKSGNKLRKFSVVNENTKLDSIKSSSLKFCAREINKRKDITLMLVTVVLLFVVFQSPAVVCNCFYGSNNYRQEFAVKEANSYHTVCQIGNVFILAGSSLNFFTYCWFNRKFRYELTRCLRRVLCMKTNLRDMHQRLSATTQNSFLIQTSNHFHNSVRTNSSARIKLNDGSVKKFKFKYMENLKAKYMNQNSCPEQSVSDLRPKSNFLFKYWRTDTRMSIDSFNMNNFDHKKLIEETKFYSNLTRSTIYF</sequence>
<evidence type="ECO:0000313" key="8">
    <source>
        <dbReference type="EMBL" id="RNA44663.1"/>
    </source>
</evidence>
<keyword evidence="9" id="KW-1185">Reference proteome</keyword>
<dbReference type="OrthoDB" id="10011262at2759"/>
<dbReference type="Proteomes" id="UP000276133">
    <property type="component" value="Unassembled WGS sequence"/>
</dbReference>
<dbReference type="InterPro" id="IPR017452">
    <property type="entry name" value="GPCR_Rhodpsn_7TM"/>
</dbReference>
<keyword evidence="5 8" id="KW-0675">Receptor</keyword>
<dbReference type="AlphaFoldDB" id="A0A3M7T993"/>
<evidence type="ECO:0000256" key="3">
    <source>
        <dbReference type="ARBA" id="ARBA00022989"/>
    </source>
</evidence>
<evidence type="ECO:0000313" key="9">
    <source>
        <dbReference type="Proteomes" id="UP000276133"/>
    </source>
</evidence>
<evidence type="ECO:0000256" key="6">
    <source>
        <dbReference type="SAM" id="Phobius"/>
    </source>
</evidence>
<feature type="transmembrane region" description="Helical" evidence="6">
    <location>
        <begin position="357"/>
        <end position="377"/>
    </location>
</feature>
<dbReference type="Gene3D" id="1.20.1070.10">
    <property type="entry name" value="Rhodopsin 7-helix transmembrane proteins"/>
    <property type="match status" value="1"/>
</dbReference>
<organism evidence="8 9">
    <name type="scientific">Brachionus plicatilis</name>
    <name type="common">Marine rotifer</name>
    <name type="synonym">Brachionus muelleri</name>
    <dbReference type="NCBI Taxonomy" id="10195"/>
    <lineage>
        <taxon>Eukaryota</taxon>
        <taxon>Metazoa</taxon>
        <taxon>Spiralia</taxon>
        <taxon>Gnathifera</taxon>
        <taxon>Rotifera</taxon>
        <taxon>Eurotatoria</taxon>
        <taxon>Monogononta</taxon>
        <taxon>Pseudotrocha</taxon>
        <taxon>Ploima</taxon>
        <taxon>Brachionidae</taxon>
        <taxon>Brachionus</taxon>
    </lineage>
</organism>
<reference evidence="8 9" key="1">
    <citation type="journal article" date="2018" name="Sci. Rep.">
        <title>Genomic signatures of local adaptation to the degree of environmental predictability in rotifers.</title>
        <authorList>
            <person name="Franch-Gras L."/>
            <person name="Hahn C."/>
            <person name="Garcia-Roger E.M."/>
            <person name="Carmona M.J."/>
            <person name="Serra M."/>
            <person name="Gomez A."/>
        </authorList>
    </citation>
    <scope>NUCLEOTIDE SEQUENCE [LARGE SCALE GENOMIC DNA]</scope>
    <source>
        <strain evidence="8">HYR1</strain>
    </source>
</reference>
<dbReference type="GO" id="GO:0016020">
    <property type="term" value="C:membrane"/>
    <property type="evidence" value="ECO:0007669"/>
    <property type="project" value="UniProtKB-SubCell"/>
</dbReference>
<feature type="transmembrane region" description="Helical" evidence="6">
    <location>
        <begin position="31"/>
        <end position="55"/>
    </location>
</feature>
<accession>A0A3M7T993</accession>
<protein>
    <submittedName>
        <fullName evidence="8">FMRFamide receptor-like</fullName>
    </submittedName>
</protein>
<comment type="subcellular location">
    <subcellularLocation>
        <location evidence="1">Membrane</location>
    </subcellularLocation>
</comment>
<dbReference type="SUPFAM" id="SSF81321">
    <property type="entry name" value="Family A G protein-coupled receptor-like"/>
    <property type="match status" value="1"/>
</dbReference>
<keyword evidence="5" id="KW-0297">G-protein coupled receptor</keyword>
<dbReference type="PROSITE" id="PS00237">
    <property type="entry name" value="G_PROTEIN_RECEP_F1_1"/>
    <property type="match status" value="1"/>
</dbReference>
<keyword evidence="2 5" id="KW-0812">Transmembrane</keyword>
<evidence type="ECO:0000256" key="1">
    <source>
        <dbReference type="ARBA" id="ARBA00004370"/>
    </source>
</evidence>
<comment type="similarity">
    <text evidence="5">Belongs to the G-protein coupled receptor 1 family.</text>
</comment>
<evidence type="ECO:0000256" key="2">
    <source>
        <dbReference type="ARBA" id="ARBA00022692"/>
    </source>
</evidence>
<proteinExistence type="inferred from homology"/>
<evidence type="ECO:0000256" key="4">
    <source>
        <dbReference type="ARBA" id="ARBA00023136"/>
    </source>
</evidence>
<gene>
    <name evidence="8" type="ORF">BpHYR1_047971</name>
</gene>
<feature type="transmembrane region" description="Helical" evidence="6">
    <location>
        <begin position="312"/>
        <end position="337"/>
    </location>
</feature>
<dbReference type="Pfam" id="PF00001">
    <property type="entry name" value="7tm_1"/>
    <property type="match status" value="1"/>
</dbReference>
<dbReference type="PRINTS" id="PR00237">
    <property type="entry name" value="GPCRRHODOPSN"/>
</dbReference>
<name>A0A3M7T993_BRAPC</name>
<dbReference type="STRING" id="10195.A0A3M7T993"/>
<keyword evidence="3 6" id="KW-1133">Transmembrane helix</keyword>
<feature type="transmembrane region" description="Helical" evidence="6">
    <location>
        <begin position="242"/>
        <end position="270"/>
    </location>
</feature>
<feature type="transmembrane region" description="Helical" evidence="6">
    <location>
        <begin position="185"/>
        <end position="202"/>
    </location>
</feature>
<dbReference type="CDD" id="cd14978">
    <property type="entry name" value="7tmA_FMRFamide_R-like"/>
    <property type="match status" value="1"/>
</dbReference>
<keyword evidence="5" id="KW-0807">Transducer</keyword>
<keyword evidence="4 6" id="KW-0472">Membrane</keyword>
<evidence type="ECO:0000256" key="5">
    <source>
        <dbReference type="RuleBase" id="RU000688"/>
    </source>
</evidence>
<feature type="transmembrane region" description="Helical" evidence="6">
    <location>
        <begin position="144"/>
        <end position="164"/>
    </location>
</feature>
<dbReference type="InterPro" id="IPR000276">
    <property type="entry name" value="GPCR_Rhodpsn"/>
</dbReference>
<feature type="domain" description="G-protein coupled receptors family 1 profile" evidence="7">
    <location>
        <begin position="47"/>
        <end position="374"/>
    </location>
</feature>
<dbReference type="EMBL" id="REGN01000078">
    <property type="protein sequence ID" value="RNA44663.1"/>
    <property type="molecule type" value="Genomic_DNA"/>
</dbReference>
<feature type="transmembrane region" description="Helical" evidence="6">
    <location>
        <begin position="67"/>
        <end position="86"/>
    </location>
</feature>
<dbReference type="PANTHER" id="PTHR46641:SF2">
    <property type="entry name" value="FMRFAMIDE RECEPTOR"/>
    <property type="match status" value="1"/>
</dbReference>
<dbReference type="GO" id="GO:0004930">
    <property type="term" value="F:G protein-coupled receptor activity"/>
    <property type="evidence" value="ECO:0007669"/>
    <property type="project" value="UniProtKB-KW"/>
</dbReference>
<dbReference type="PROSITE" id="PS50262">
    <property type="entry name" value="G_PROTEIN_RECEP_F1_2"/>
    <property type="match status" value="1"/>
</dbReference>
<dbReference type="InterPro" id="IPR052954">
    <property type="entry name" value="GPCR-Ligand_Int"/>
</dbReference>